<sequence>MELQHDSDNDNLDTNNVYAVLHYEGAPDAEPTTPAKWKFNGIQYQSPSVPTLLQIISGATNPADFTTSEHTLVLNHNEIVEIHLHGSANGHVHPFHLHGHAFDVVQGNSGPINYVNPPRRDVVGIQGGTGIIRFKADNPGPWFLHCHIDWHLEAGLAVVFAEAPAEQRSGPNAQIIKQEWLDLCPIYDALPADQK</sequence>
<keyword evidence="9" id="KW-0186">Copper</keyword>
<accession>A0A8H6I0I8</accession>
<keyword evidence="6" id="KW-0964">Secreted</keyword>
<evidence type="ECO:0000259" key="10">
    <source>
        <dbReference type="Pfam" id="PF07731"/>
    </source>
</evidence>
<dbReference type="SUPFAM" id="SSF49503">
    <property type="entry name" value="Cupredoxins"/>
    <property type="match status" value="1"/>
</dbReference>
<dbReference type="PANTHER" id="PTHR11709:SF394">
    <property type="entry name" value="FI03373P-RELATED"/>
    <property type="match status" value="1"/>
</dbReference>
<evidence type="ECO:0000256" key="6">
    <source>
        <dbReference type="ARBA" id="ARBA00022525"/>
    </source>
</evidence>
<dbReference type="GO" id="GO:0052716">
    <property type="term" value="F:hydroquinone:oxygen oxidoreductase activity"/>
    <property type="evidence" value="ECO:0007669"/>
    <property type="project" value="UniProtKB-EC"/>
</dbReference>
<dbReference type="InterPro" id="IPR002355">
    <property type="entry name" value="Cu_oxidase_Cu_BS"/>
</dbReference>
<dbReference type="AlphaFoldDB" id="A0A8H6I0I8"/>
<dbReference type="PROSITE" id="PS00080">
    <property type="entry name" value="MULTICOPPER_OXIDASE2"/>
    <property type="match status" value="1"/>
</dbReference>
<dbReference type="InterPro" id="IPR011706">
    <property type="entry name" value="Cu-oxidase_C"/>
</dbReference>
<dbReference type="EMBL" id="JACGCI010000026">
    <property type="protein sequence ID" value="KAF6756490.1"/>
    <property type="molecule type" value="Genomic_DNA"/>
</dbReference>
<keyword evidence="12" id="KW-1185">Reference proteome</keyword>
<comment type="cofactor">
    <cofactor evidence="2">
        <name>Cu cation</name>
        <dbReference type="ChEBI" id="CHEBI:23378"/>
    </cofactor>
</comment>
<evidence type="ECO:0000256" key="7">
    <source>
        <dbReference type="ARBA" id="ARBA00022723"/>
    </source>
</evidence>
<protein>
    <recommendedName>
        <fullName evidence="5">laccase</fullName>
        <ecNumber evidence="5">1.10.3.2</ecNumber>
    </recommendedName>
</protein>
<gene>
    <name evidence="11" type="ORF">DFP72DRAFT_1169082</name>
</gene>
<evidence type="ECO:0000256" key="2">
    <source>
        <dbReference type="ARBA" id="ARBA00001935"/>
    </source>
</evidence>
<comment type="catalytic activity">
    <reaction evidence="1">
        <text>4 hydroquinone + O2 = 4 benzosemiquinone + 2 H2O</text>
        <dbReference type="Rhea" id="RHEA:11276"/>
        <dbReference type="ChEBI" id="CHEBI:15377"/>
        <dbReference type="ChEBI" id="CHEBI:15379"/>
        <dbReference type="ChEBI" id="CHEBI:17594"/>
        <dbReference type="ChEBI" id="CHEBI:17977"/>
        <dbReference type="EC" id="1.10.3.2"/>
    </reaction>
</comment>
<keyword evidence="7" id="KW-0479">Metal-binding</keyword>
<dbReference type="Gene3D" id="2.60.40.420">
    <property type="entry name" value="Cupredoxins - blue copper proteins"/>
    <property type="match status" value="1"/>
</dbReference>
<evidence type="ECO:0000313" key="11">
    <source>
        <dbReference type="EMBL" id="KAF6756490.1"/>
    </source>
</evidence>
<dbReference type="InterPro" id="IPR033138">
    <property type="entry name" value="Cu_oxidase_CS"/>
</dbReference>
<feature type="domain" description="Plastocyanin-like" evidence="10">
    <location>
        <begin position="46"/>
        <end position="165"/>
    </location>
</feature>
<dbReference type="Pfam" id="PF07731">
    <property type="entry name" value="Cu-oxidase_2"/>
    <property type="match status" value="1"/>
</dbReference>
<dbReference type="InterPro" id="IPR008972">
    <property type="entry name" value="Cupredoxin"/>
</dbReference>
<dbReference type="PANTHER" id="PTHR11709">
    <property type="entry name" value="MULTI-COPPER OXIDASE"/>
    <property type="match status" value="1"/>
</dbReference>
<evidence type="ECO:0000256" key="1">
    <source>
        <dbReference type="ARBA" id="ARBA00000349"/>
    </source>
</evidence>
<comment type="subcellular location">
    <subcellularLocation>
        <location evidence="3">Secreted</location>
    </subcellularLocation>
</comment>
<evidence type="ECO:0000256" key="4">
    <source>
        <dbReference type="ARBA" id="ARBA00010609"/>
    </source>
</evidence>
<comment type="similarity">
    <text evidence="4">Belongs to the multicopper oxidase family.</text>
</comment>
<dbReference type="OrthoDB" id="2121828at2759"/>
<name>A0A8H6I0I8_9AGAR</name>
<dbReference type="GO" id="GO:0005576">
    <property type="term" value="C:extracellular region"/>
    <property type="evidence" value="ECO:0007669"/>
    <property type="project" value="UniProtKB-SubCell"/>
</dbReference>
<dbReference type="Proteomes" id="UP000521943">
    <property type="component" value="Unassembled WGS sequence"/>
</dbReference>
<proteinExistence type="inferred from homology"/>
<evidence type="ECO:0000256" key="5">
    <source>
        <dbReference type="ARBA" id="ARBA00012297"/>
    </source>
</evidence>
<organism evidence="11 12">
    <name type="scientific">Ephemerocybe angulata</name>
    <dbReference type="NCBI Taxonomy" id="980116"/>
    <lineage>
        <taxon>Eukaryota</taxon>
        <taxon>Fungi</taxon>
        <taxon>Dikarya</taxon>
        <taxon>Basidiomycota</taxon>
        <taxon>Agaricomycotina</taxon>
        <taxon>Agaricomycetes</taxon>
        <taxon>Agaricomycetidae</taxon>
        <taxon>Agaricales</taxon>
        <taxon>Agaricineae</taxon>
        <taxon>Psathyrellaceae</taxon>
        <taxon>Ephemerocybe</taxon>
    </lineage>
</organism>
<comment type="caution">
    <text evidence="11">The sequence shown here is derived from an EMBL/GenBank/DDBJ whole genome shotgun (WGS) entry which is preliminary data.</text>
</comment>
<dbReference type="CDD" id="cd13903">
    <property type="entry name" value="CuRO_3_Tv-LCC_like"/>
    <property type="match status" value="1"/>
</dbReference>
<evidence type="ECO:0000256" key="9">
    <source>
        <dbReference type="ARBA" id="ARBA00023008"/>
    </source>
</evidence>
<keyword evidence="8" id="KW-0560">Oxidoreductase</keyword>
<dbReference type="InterPro" id="IPR045087">
    <property type="entry name" value="Cu-oxidase_fam"/>
</dbReference>
<dbReference type="PROSITE" id="PS00079">
    <property type="entry name" value="MULTICOPPER_OXIDASE1"/>
    <property type="match status" value="1"/>
</dbReference>
<evidence type="ECO:0000313" key="12">
    <source>
        <dbReference type="Proteomes" id="UP000521943"/>
    </source>
</evidence>
<dbReference type="GO" id="GO:0005507">
    <property type="term" value="F:copper ion binding"/>
    <property type="evidence" value="ECO:0007669"/>
    <property type="project" value="InterPro"/>
</dbReference>
<evidence type="ECO:0000256" key="3">
    <source>
        <dbReference type="ARBA" id="ARBA00004613"/>
    </source>
</evidence>
<dbReference type="EC" id="1.10.3.2" evidence="5"/>
<evidence type="ECO:0000256" key="8">
    <source>
        <dbReference type="ARBA" id="ARBA00023002"/>
    </source>
</evidence>
<reference evidence="11 12" key="1">
    <citation type="submission" date="2020-07" db="EMBL/GenBank/DDBJ databases">
        <title>Comparative genomics of pyrophilous fungi reveals a link between fire events and developmental genes.</title>
        <authorList>
            <consortium name="DOE Joint Genome Institute"/>
            <person name="Steindorff A.S."/>
            <person name="Carver A."/>
            <person name="Calhoun S."/>
            <person name="Stillman K."/>
            <person name="Liu H."/>
            <person name="Lipzen A."/>
            <person name="Pangilinan J."/>
            <person name="Labutti K."/>
            <person name="Bruns T.D."/>
            <person name="Grigoriev I.V."/>
        </authorList>
    </citation>
    <scope>NUCLEOTIDE SEQUENCE [LARGE SCALE GENOMIC DNA]</scope>
    <source>
        <strain evidence="11 12">CBS 144469</strain>
    </source>
</reference>